<dbReference type="Proteomes" id="UP000054693">
    <property type="component" value="Unassembled WGS sequence"/>
</dbReference>
<evidence type="ECO:0000256" key="3">
    <source>
        <dbReference type="ARBA" id="ARBA00020515"/>
    </source>
</evidence>
<dbReference type="CDD" id="cd06261">
    <property type="entry name" value="TM_PBP2"/>
    <property type="match status" value="1"/>
</dbReference>
<evidence type="ECO:0000256" key="4">
    <source>
        <dbReference type="ARBA" id="ARBA00022448"/>
    </source>
</evidence>
<name>A0A0W0ZWE6_9GAMM</name>
<dbReference type="GO" id="GO:0055085">
    <property type="term" value="P:transmembrane transport"/>
    <property type="evidence" value="ECO:0007669"/>
    <property type="project" value="InterPro"/>
</dbReference>
<dbReference type="PROSITE" id="PS50928">
    <property type="entry name" value="ABC_TM1"/>
    <property type="match status" value="1"/>
</dbReference>
<evidence type="ECO:0000256" key="9">
    <source>
        <dbReference type="RuleBase" id="RU363032"/>
    </source>
</evidence>
<sequence>MKSYFSRVLQHSFLCFFVILMLLPVYLALVAASNEGSAMMQSHIPTVPGTLLFKNLKAVMIEGLSVTGGEPITSMLLNSFFMAMAIALGKIMFALGSAFALVYFDFPFKKLCFALIFTTMMLPIEVRIVPTFQVVASFELLNSFTGLTLPLFVSATGTFLFRQFFKTIPSELVDAAKLDGAGAVRFFFDIVLPLSKTQIASLFVILFVYGWNQYLWPLVITTETKMATVVMGIHYLAGVADQVPQWHYIMAVALIALVPPCMVVMLMQRWFEKGLK</sequence>
<organism evidence="12 13">
    <name type="scientific">Legionella tucsonensis</name>
    <dbReference type="NCBI Taxonomy" id="40335"/>
    <lineage>
        <taxon>Bacteria</taxon>
        <taxon>Pseudomonadati</taxon>
        <taxon>Pseudomonadota</taxon>
        <taxon>Gammaproteobacteria</taxon>
        <taxon>Legionellales</taxon>
        <taxon>Legionellaceae</taxon>
        <taxon>Legionella</taxon>
    </lineage>
</organism>
<proteinExistence type="inferred from homology"/>
<feature type="domain" description="ABC transmembrane type-1" evidence="11">
    <location>
        <begin position="76"/>
        <end position="267"/>
    </location>
</feature>
<comment type="subunit">
    <text evidence="2 10">The complex is composed of two ATP-binding proteins (UgpC), two transmembrane proteins (UgpA and UgpE) and a solute-binding protein (UgpB).</text>
</comment>
<gene>
    <name evidence="10 12" type="primary">ugpE</name>
    <name evidence="12" type="ORF">Ltuc_1318</name>
</gene>
<comment type="subcellular location">
    <subcellularLocation>
        <location evidence="10">Cell inner membrane</location>
        <topology evidence="10">Multi-pass membrane protein</topology>
    </subcellularLocation>
    <subcellularLocation>
        <location evidence="1 9">Cell membrane</location>
        <topology evidence="1 9">Multi-pass membrane protein</topology>
    </subcellularLocation>
</comment>
<evidence type="ECO:0000256" key="5">
    <source>
        <dbReference type="ARBA" id="ARBA00022475"/>
    </source>
</evidence>
<evidence type="ECO:0000259" key="11">
    <source>
        <dbReference type="PROSITE" id="PS50928"/>
    </source>
</evidence>
<dbReference type="Pfam" id="PF00528">
    <property type="entry name" value="BPD_transp_1"/>
    <property type="match status" value="1"/>
</dbReference>
<dbReference type="EMBL" id="LNZA01000001">
    <property type="protein sequence ID" value="KTD73471.1"/>
    <property type="molecule type" value="Genomic_DNA"/>
</dbReference>
<keyword evidence="6 9" id="KW-0812">Transmembrane</keyword>
<comment type="function">
    <text evidence="10">Part of the ABC transporter complex UgpBAEC involved in sn-glycerol-3-phosphate (G3P) import. Probably responsible for the translocation of the substrate across the membrane.</text>
</comment>
<keyword evidence="8 9" id="KW-0472">Membrane</keyword>
<dbReference type="OrthoDB" id="369039at2"/>
<protein>
    <recommendedName>
        <fullName evidence="3 10">sn-glycerol-3-phosphate transport system permease protein UgpE</fullName>
    </recommendedName>
</protein>
<feature type="transmembrane region" description="Helical" evidence="9">
    <location>
        <begin position="186"/>
        <end position="209"/>
    </location>
</feature>
<keyword evidence="10" id="KW-0997">Cell inner membrane</keyword>
<dbReference type="AlphaFoldDB" id="A0A0W0ZWE6"/>
<feature type="transmembrane region" description="Helical" evidence="9">
    <location>
        <begin position="12"/>
        <end position="32"/>
    </location>
</feature>
<dbReference type="SUPFAM" id="SSF161098">
    <property type="entry name" value="MetI-like"/>
    <property type="match status" value="1"/>
</dbReference>
<dbReference type="PANTHER" id="PTHR43744">
    <property type="entry name" value="ABC TRANSPORTER PERMEASE PROTEIN MG189-RELATED-RELATED"/>
    <property type="match status" value="1"/>
</dbReference>
<dbReference type="GO" id="GO:0005886">
    <property type="term" value="C:plasma membrane"/>
    <property type="evidence" value="ECO:0007669"/>
    <property type="project" value="UniProtKB-SubCell"/>
</dbReference>
<evidence type="ECO:0000313" key="12">
    <source>
        <dbReference type="EMBL" id="KTD73471.1"/>
    </source>
</evidence>
<accession>A0A0W0ZWE6</accession>
<evidence type="ECO:0000256" key="8">
    <source>
        <dbReference type="ARBA" id="ARBA00023136"/>
    </source>
</evidence>
<reference evidence="12 13" key="1">
    <citation type="submission" date="2015-11" db="EMBL/GenBank/DDBJ databases">
        <title>Genomic analysis of 38 Legionella species identifies large and diverse effector repertoires.</title>
        <authorList>
            <person name="Burstein D."/>
            <person name="Amaro F."/>
            <person name="Zusman T."/>
            <person name="Lifshitz Z."/>
            <person name="Cohen O."/>
            <person name="Gilbert J.A."/>
            <person name="Pupko T."/>
            <person name="Shuman H.A."/>
            <person name="Segal G."/>
        </authorList>
    </citation>
    <scope>NUCLEOTIDE SEQUENCE [LARGE SCALE GENOMIC DNA]</scope>
    <source>
        <strain evidence="12 13">ATCC 49180</strain>
    </source>
</reference>
<dbReference type="InterPro" id="IPR000515">
    <property type="entry name" value="MetI-like"/>
</dbReference>
<evidence type="ECO:0000313" key="13">
    <source>
        <dbReference type="Proteomes" id="UP000054693"/>
    </source>
</evidence>
<dbReference type="STRING" id="40335.Ltuc_1318"/>
<evidence type="ECO:0000256" key="10">
    <source>
        <dbReference type="RuleBase" id="RU363056"/>
    </source>
</evidence>
<dbReference type="PATRIC" id="fig|40335.7.peg.1401"/>
<dbReference type="RefSeq" id="WP_058520506.1">
    <property type="nucleotide sequence ID" value="NZ_CAAAIP010000001.1"/>
</dbReference>
<keyword evidence="5 10" id="KW-1003">Cell membrane</keyword>
<feature type="transmembrane region" description="Helical" evidence="9">
    <location>
        <begin position="111"/>
        <end position="132"/>
    </location>
</feature>
<keyword evidence="4 9" id="KW-0813">Transport</keyword>
<dbReference type="NCBIfam" id="NF008210">
    <property type="entry name" value="PRK10973.1"/>
    <property type="match status" value="1"/>
</dbReference>
<feature type="transmembrane region" description="Helical" evidence="9">
    <location>
        <begin position="246"/>
        <end position="267"/>
    </location>
</feature>
<evidence type="ECO:0000256" key="7">
    <source>
        <dbReference type="ARBA" id="ARBA00022989"/>
    </source>
</evidence>
<feature type="transmembrane region" description="Helical" evidence="9">
    <location>
        <begin position="80"/>
        <end position="104"/>
    </location>
</feature>
<feature type="transmembrane region" description="Helical" evidence="9">
    <location>
        <begin position="144"/>
        <end position="165"/>
    </location>
</feature>
<evidence type="ECO:0000256" key="1">
    <source>
        <dbReference type="ARBA" id="ARBA00004651"/>
    </source>
</evidence>
<evidence type="ECO:0000256" key="2">
    <source>
        <dbReference type="ARBA" id="ARBA00011557"/>
    </source>
</evidence>
<dbReference type="InterPro" id="IPR035906">
    <property type="entry name" value="MetI-like_sf"/>
</dbReference>
<comment type="caution">
    <text evidence="12">The sequence shown here is derived from an EMBL/GenBank/DDBJ whole genome shotgun (WGS) entry which is preliminary data.</text>
</comment>
<keyword evidence="7 9" id="KW-1133">Transmembrane helix</keyword>
<keyword evidence="13" id="KW-1185">Reference proteome</keyword>
<evidence type="ECO:0000256" key="6">
    <source>
        <dbReference type="ARBA" id="ARBA00022692"/>
    </source>
</evidence>
<dbReference type="Gene3D" id="1.10.3720.10">
    <property type="entry name" value="MetI-like"/>
    <property type="match status" value="1"/>
</dbReference>
<dbReference type="PANTHER" id="PTHR43744:SF8">
    <property type="entry name" value="SN-GLYCEROL-3-PHOSPHATE TRANSPORT SYSTEM PERMEASE PROTEIN UGPE"/>
    <property type="match status" value="1"/>
</dbReference>
<comment type="similarity">
    <text evidence="9">Belongs to the binding-protein-dependent transport system permease family.</text>
</comment>